<sequence>MPDAPYDFLIDLIAAQDDCGTDGIGMEPQLVELLLDRQAQSVAQSAAQSAAQQSTAHARG</sequence>
<accession>A0A1Y0EEQ2</accession>
<evidence type="ECO:0000313" key="1">
    <source>
        <dbReference type="EMBL" id="ARU01918.1"/>
    </source>
</evidence>
<dbReference type="AlphaFoldDB" id="A0A1Y0EEQ2"/>
<organism evidence="1 2">
    <name type="scientific">Yoonia vestfoldensis</name>
    <dbReference type="NCBI Taxonomy" id="245188"/>
    <lineage>
        <taxon>Bacteria</taxon>
        <taxon>Pseudomonadati</taxon>
        <taxon>Pseudomonadota</taxon>
        <taxon>Alphaproteobacteria</taxon>
        <taxon>Rhodobacterales</taxon>
        <taxon>Paracoccaceae</taxon>
        <taxon>Yoonia</taxon>
    </lineage>
</organism>
<reference evidence="1 2" key="1">
    <citation type="submission" date="2017-05" db="EMBL/GenBank/DDBJ databases">
        <title>Genome Sequence of Loktanella vestfoldensis Strain SMR4r Isolated from a Culture of the Diatom Skeletonema marinoi.</title>
        <authorList>
            <person name="Topel M."/>
            <person name="Pinder M.I.M."/>
            <person name="Johansson O.N."/>
            <person name="Kourtchenko O."/>
            <person name="Godhe A."/>
            <person name="Clarke A.K."/>
        </authorList>
    </citation>
    <scope>NUCLEOTIDE SEQUENCE [LARGE SCALE GENOMIC DNA]</scope>
    <source>
        <strain evidence="1 2">SMR4r</strain>
    </source>
</reference>
<gene>
    <name evidence="1" type="ORF">LOKVESSMR4R_02622</name>
</gene>
<keyword evidence="2" id="KW-1185">Reference proteome</keyword>
<protein>
    <submittedName>
        <fullName evidence="1">Uncharacterized protein</fullName>
    </submittedName>
</protein>
<dbReference type="EMBL" id="CP021431">
    <property type="protein sequence ID" value="ARU01918.1"/>
    <property type="molecule type" value="Genomic_DNA"/>
</dbReference>
<proteinExistence type="predicted"/>
<dbReference type="OrthoDB" id="3223244at2"/>
<dbReference type="RefSeq" id="WP_157898224.1">
    <property type="nucleotide sequence ID" value="NZ_CP021431.1"/>
</dbReference>
<name>A0A1Y0EEQ2_9RHOB</name>
<dbReference type="KEGG" id="lvs:LOKVESSMR4R_02622"/>
<evidence type="ECO:0000313" key="2">
    <source>
        <dbReference type="Proteomes" id="UP000195273"/>
    </source>
</evidence>
<dbReference type="Proteomes" id="UP000195273">
    <property type="component" value="Chromosome"/>
</dbReference>